<gene>
    <name evidence="2" type="ORF">UFOVP806_47</name>
</gene>
<reference evidence="2" key="1">
    <citation type="submission" date="2020-04" db="EMBL/GenBank/DDBJ databases">
        <authorList>
            <person name="Chiriac C."/>
            <person name="Salcher M."/>
            <person name="Ghai R."/>
            <person name="Kavagutti S V."/>
        </authorList>
    </citation>
    <scope>NUCLEOTIDE SEQUENCE</scope>
</reference>
<feature type="coiled-coil region" evidence="1">
    <location>
        <begin position="234"/>
        <end position="263"/>
    </location>
</feature>
<keyword evidence="1" id="KW-0175">Coiled coil</keyword>
<protein>
    <submittedName>
        <fullName evidence="2">Uncharacterized protein</fullName>
    </submittedName>
</protein>
<proteinExistence type="predicted"/>
<sequence>MATPTLPASIPASDDPSVLADAVIEQQPNAAQPIEAKSIDTPVVTEANQHEELLRGVDDVLKKTADTTLVAKVEETPVAHVDPAAAAAAAAAADQPAAKVDDKPVIDPAVLTDAEKDDDKLEFKDHPRFIALRQEALQSRAAVKAFESQVQPLRESAERLTAISSFVNGNGISENEFVEGLEIMAALKNNPLEAARLLAPHIATLNQFTGDALPKALQDRVADGELSEAAAREIVRAQTQASIAQAQAQRVTQEQQQAQAQRNIAEAGNAVSAWESSVAKSDVDYAKKQPMVIRLIQAEAALRQPRTPAEAVALAQRCYADVNKNFVTQVAKPATKPTPSTMTSSTARTIVLPKPKSLLDGVGQVLAGFRG</sequence>
<name>A0A6J5P328_9CAUD</name>
<accession>A0A6J5P328</accession>
<dbReference type="EMBL" id="LR796750">
    <property type="protein sequence ID" value="CAB4163748.1"/>
    <property type="molecule type" value="Genomic_DNA"/>
</dbReference>
<evidence type="ECO:0000256" key="1">
    <source>
        <dbReference type="SAM" id="Coils"/>
    </source>
</evidence>
<organism evidence="2">
    <name type="scientific">uncultured Caudovirales phage</name>
    <dbReference type="NCBI Taxonomy" id="2100421"/>
    <lineage>
        <taxon>Viruses</taxon>
        <taxon>Duplodnaviria</taxon>
        <taxon>Heunggongvirae</taxon>
        <taxon>Uroviricota</taxon>
        <taxon>Caudoviricetes</taxon>
        <taxon>Peduoviridae</taxon>
        <taxon>Maltschvirus</taxon>
        <taxon>Maltschvirus maltsch</taxon>
    </lineage>
</organism>
<evidence type="ECO:0000313" key="2">
    <source>
        <dbReference type="EMBL" id="CAB4163748.1"/>
    </source>
</evidence>